<dbReference type="SUPFAM" id="SSF53474">
    <property type="entry name" value="alpha/beta-Hydrolases"/>
    <property type="match status" value="1"/>
</dbReference>
<name>A0A060NPB1_9BURK</name>
<proteinExistence type="predicted"/>
<evidence type="ECO:0000313" key="1">
    <source>
        <dbReference type="EMBL" id="BAO84376.1"/>
    </source>
</evidence>
<dbReference type="InterPro" id="IPR029058">
    <property type="entry name" value="AB_hydrolase_fold"/>
</dbReference>
<dbReference type="KEGG" id="cbab:SMCB_2148"/>
<dbReference type="PANTHER" id="PTHR42103">
    <property type="entry name" value="ALPHA/BETA-HYDROLASES SUPERFAMILY PROTEIN"/>
    <property type="match status" value="1"/>
</dbReference>
<organism evidence="1 2">
    <name type="scientific">Serpentinimonas maccroryi</name>
    <dbReference type="NCBI Taxonomy" id="1458426"/>
    <lineage>
        <taxon>Bacteria</taxon>
        <taxon>Pseudomonadati</taxon>
        <taxon>Pseudomonadota</taxon>
        <taxon>Betaproteobacteria</taxon>
        <taxon>Burkholderiales</taxon>
        <taxon>Comamonadaceae</taxon>
        <taxon>Serpentinimonas</taxon>
    </lineage>
</organism>
<keyword evidence="2" id="KW-1185">Reference proteome</keyword>
<dbReference type="AlphaFoldDB" id="A0A060NPB1"/>
<reference evidence="1 2" key="1">
    <citation type="journal article" date="2014" name="Nat. Commun.">
        <title>Physiological and genomic features of highly alkaliphilic hydrogen-utilizing Betaproteobacteria from a continental serpentinizing site.</title>
        <authorList>
            <person name="Suzuki S."/>
            <person name="Kuenen J.G."/>
            <person name="Schipper K."/>
            <person name="van der Velde S."/>
            <person name="Ishii S."/>
            <person name="Wu A."/>
            <person name="Sorokin D.Y."/>
            <person name="Tenney A."/>
            <person name="Meng X.Y."/>
            <person name="Morrill P.L."/>
            <person name="Kamagata Y."/>
            <person name="Muyzer G."/>
            <person name="Nealson K.H."/>
        </authorList>
    </citation>
    <scope>NUCLEOTIDE SEQUENCE [LARGE SCALE GENOMIC DNA]</scope>
    <source>
        <strain evidence="1 2">B1</strain>
    </source>
</reference>
<evidence type="ECO:0000313" key="2">
    <source>
        <dbReference type="Proteomes" id="UP000066014"/>
    </source>
</evidence>
<dbReference type="EMBL" id="AP014569">
    <property type="protein sequence ID" value="BAO84376.1"/>
    <property type="molecule type" value="Genomic_DNA"/>
</dbReference>
<gene>
    <name evidence="1" type="ORF">SMCB_2148</name>
</gene>
<dbReference type="STRING" id="1458426.SMCB_2148"/>
<dbReference type="PANTHER" id="PTHR42103:SF2">
    <property type="entry name" value="AB HYDROLASE-1 DOMAIN-CONTAINING PROTEIN"/>
    <property type="match status" value="1"/>
</dbReference>
<dbReference type="Proteomes" id="UP000066014">
    <property type="component" value="Chromosome"/>
</dbReference>
<dbReference type="GO" id="GO:0016787">
    <property type="term" value="F:hydrolase activity"/>
    <property type="evidence" value="ECO:0007669"/>
    <property type="project" value="UniProtKB-KW"/>
</dbReference>
<protein>
    <submittedName>
        <fullName evidence="1">Predicted hydrolase of the alpha/beta superfamily</fullName>
    </submittedName>
</protein>
<dbReference type="Gene3D" id="3.40.50.1820">
    <property type="entry name" value="alpha/beta hydrolase"/>
    <property type="match status" value="1"/>
</dbReference>
<dbReference type="RefSeq" id="WP_045536929.1">
    <property type="nucleotide sequence ID" value="NZ_AP014569.1"/>
</dbReference>
<dbReference type="HOGENOM" id="CLU_086287_1_0_4"/>
<accession>A0A060NPB1</accession>
<keyword evidence="1" id="KW-0378">Hydrolase</keyword>
<sequence>MNAHTQTRLLPGPQGALEVAIDEPAQPRSGGGLALIAHPHPLFGGTLHNKVVQTLARAHVQQGWRVLRFNFRGVGASAGVHDHGVGETDDLLALLQLEAAHGPLALAGFSFGAYVVLRALERLPAQRLPQSVLLVGAAASRFELPVLAAELHERTALIHGETDDTVPLAAVLDWARPQSLPVTVVPGVEHFFHGRLGLLKALTLRHLRACEPAF</sequence>
<dbReference type="OrthoDB" id="9800435at2"/>